<reference evidence="4 5" key="1">
    <citation type="submission" date="2018-12" db="EMBL/GenBank/DDBJ databases">
        <authorList>
            <person name="Yu L."/>
        </authorList>
    </citation>
    <scope>NUCLEOTIDE SEQUENCE [LARGE SCALE GENOMIC DNA]</scope>
    <source>
        <strain evidence="4 5">S5H2222</strain>
    </source>
</reference>
<feature type="domain" description="DUF5643" evidence="3">
    <location>
        <begin position="220"/>
        <end position="339"/>
    </location>
</feature>
<dbReference type="EMBL" id="RXNR01000113">
    <property type="protein sequence ID" value="RTQ86735.1"/>
    <property type="molecule type" value="Genomic_DNA"/>
</dbReference>
<proteinExistence type="predicted"/>
<dbReference type="AlphaFoldDB" id="A0A431UBJ0"/>
<evidence type="ECO:0000313" key="4">
    <source>
        <dbReference type="EMBL" id="RTQ86735.1"/>
    </source>
</evidence>
<keyword evidence="1" id="KW-1133">Transmembrane helix</keyword>
<evidence type="ECO:0000256" key="1">
    <source>
        <dbReference type="SAM" id="Phobius"/>
    </source>
</evidence>
<dbReference type="Proteomes" id="UP000276349">
    <property type="component" value="Unassembled WGS sequence"/>
</dbReference>
<feature type="domain" description="DUF4179" evidence="2">
    <location>
        <begin position="41"/>
        <end position="126"/>
    </location>
</feature>
<evidence type="ECO:0000313" key="5">
    <source>
        <dbReference type="Proteomes" id="UP000276349"/>
    </source>
</evidence>
<protein>
    <submittedName>
        <fullName evidence="4">DUF4179 domain-containing protein</fullName>
    </submittedName>
</protein>
<keyword evidence="1" id="KW-0472">Membrane</keyword>
<dbReference type="Pfam" id="PF18705">
    <property type="entry name" value="DUF5643"/>
    <property type="match status" value="1"/>
</dbReference>
<dbReference type="Gene3D" id="2.60.40.1630">
    <property type="entry name" value="bacillus anthracis domain"/>
    <property type="match status" value="1"/>
</dbReference>
<dbReference type="OrthoDB" id="2541898at2"/>
<comment type="caution">
    <text evidence="4">The sequence shown here is derived from an EMBL/GenBank/DDBJ whole genome shotgun (WGS) entry which is preliminary data.</text>
</comment>
<dbReference type="Gene3D" id="2.60.40.1640">
    <property type="entry name" value="Conserved domain protein"/>
    <property type="match status" value="1"/>
</dbReference>
<keyword evidence="1" id="KW-0812">Transmembrane</keyword>
<keyword evidence="5" id="KW-1185">Reference proteome</keyword>
<dbReference type="RefSeq" id="WP_126296303.1">
    <property type="nucleotide sequence ID" value="NZ_RXNR01000113.1"/>
</dbReference>
<dbReference type="Pfam" id="PF13786">
    <property type="entry name" value="DUF4179"/>
    <property type="match status" value="1"/>
</dbReference>
<accession>A0A431UBJ0</accession>
<evidence type="ECO:0000259" key="3">
    <source>
        <dbReference type="Pfam" id="PF18705"/>
    </source>
</evidence>
<organism evidence="4 5">
    <name type="scientific">Lysinibacillus telephonicus</name>
    <dbReference type="NCBI Taxonomy" id="1714840"/>
    <lineage>
        <taxon>Bacteria</taxon>
        <taxon>Bacillati</taxon>
        <taxon>Bacillota</taxon>
        <taxon>Bacilli</taxon>
        <taxon>Bacillales</taxon>
        <taxon>Bacillaceae</taxon>
        <taxon>Lysinibacillus</taxon>
    </lineage>
</organism>
<name>A0A431UBJ0_9BACI</name>
<feature type="transmembrane region" description="Helical" evidence="1">
    <location>
        <begin position="40"/>
        <end position="62"/>
    </location>
</feature>
<gene>
    <name evidence="4" type="ORF">EKG35_19920</name>
</gene>
<dbReference type="InterPro" id="IPR040680">
    <property type="entry name" value="DUF5643"/>
</dbReference>
<evidence type="ECO:0000259" key="2">
    <source>
        <dbReference type="Pfam" id="PF13786"/>
    </source>
</evidence>
<dbReference type="InterPro" id="IPR025436">
    <property type="entry name" value="DUF4179"/>
</dbReference>
<sequence length="341" mass="37608">MSMKEWIDMDIDQLELLDVTDIEKARVKQHVLKKRKKAPFWHNIAVAAVIIVGASTATGFAFPSLASQIPFMDNVINYFNDEEQHYKNFEAFSTDIGLTETSNGITVMIDNAVYDGTNITVSFAIETDHDFGEAMKISAPNWFDIVGASGSGGSNQITKISDTRYVGLSTFTPHFKDGKYPETVEVTWSPHAFYSMSNDLEVKGDWSFDFSLDRLDGDIQLVNETIQHKDVSFTLQSVEFTDVSTVISYEQAVTDELLEQWPSVTPVFYVTDDLGHVYINGTGGGGVSPDNGKTFKGTTSFGAIQEGASKLIIQTVEIASLGSGQGHNEIELEPIVIELKQ</sequence>